<sequence length="69" mass="7863">MTLNSRLFKSLSKKKPIGHESAFLVLQFSVSNCPFICPKLYQFGKYDILYTTGMCDEANQQKIEVVILS</sequence>
<dbReference type="Proteomes" id="UP000024404">
    <property type="component" value="Unassembled WGS sequence"/>
</dbReference>
<organism evidence="1 2">
    <name type="scientific">Onchocerca volvulus</name>
    <dbReference type="NCBI Taxonomy" id="6282"/>
    <lineage>
        <taxon>Eukaryota</taxon>
        <taxon>Metazoa</taxon>
        <taxon>Ecdysozoa</taxon>
        <taxon>Nematoda</taxon>
        <taxon>Chromadorea</taxon>
        <taxon>Rhabditida</taxon>
        <taxon>Spirurina</taxon>
        <taxon>Spiruromorpha</taxon>
        <taxon>Filarioidea</taxon>
        <taxon>Onchocercidae</taxon>
        <taxon>Onchocerca</taxon>
    </lineage>
</organism>
<dbReference type="EnsemblMetazoa" id="OVOC428.1">
    <property type="protein sequence ID" value="OVOC428.1"/>
    <property type="gene ID" value="WBGene00237237"/>
</dbReference>
<keyword evidence="2" id="KW-1185">Reference proteome</keyword>
<protein>
    <submittedName>
        <fullName evidence="1">Uncharacterized protein</fullName>
    </submittedName>
</protein>
<name>A0A8R1XU55_ONCVO</name>
<dbReference type="AlphaFoldDB" id="A0A8R1XU55"/>
<reference evidence="2" key="1">
    <citation type="submission" date="2013-10" db="EMBL/GenBank/DDBJ databases">
        <title>Genome sequencing of Onchocerca volvulus.</title>
        <authorList>
            <person name="Cotton J."/>
            <person name="Tsai J."/>
            <person name="Stanley E."/>
            <person name="Tracey A."/>
            <person name="Holroyd N."/>
            <person name="Lustigman S."/>
            <person name="Berriman M."/>
        </authorList>
    </citation>
    <scope>NUCLEOTIDE SEQUENCE</scope>
</reference>
<evidence type="ECO:0000313" key="1">
    <source>
        <dbReference type="EnsemblMetazoa" id="OVOC428.1"/>
    </source>
</evidence>
<evidence type="ECO:0000313" key="2">
    <source>
        <dbReference type="Proteomes" id="UP000024404"/>
    </source>
</evidence>
<accession>A0A8R1XU55</accession>
<reference evidence="1" key="2">
    <citation type="submission" date="2022-06" db="UniProtKB">
        <authorList>
            <consortium name="EnsemblMetazoa"/>
        </authorList>
    </citation>
    <scope>IDENTIFICATION</scope>
</reference>
<proteinExistence type="predicted"/>
<dbReference type="EMBL" id="CMVM020000020">
    <property type="status" value="NOT_ANNOTATED_CDS"/>
    <property type="molecule type" value="Genomic_DNA"/>
</dbReference>